<dbReference type="AlphaFoldDB" id="R7UJG0"/>
<reference evidence="3 5" key="2">
    <citation type="journal article" date="2013" name="Nature">
        <title>Insights into bilaterian evolution from three spiralian genomes.</title>
        <authorList>
            <person name="Simakov O."/>
            <person name="Marletaz F."/>
            <person name="Cho S.J."/>
            <person name="Edsinger-Gonzales E."/>
            <person name="Havlak P."/>
            <person name="Hellsten U."/>
            <person name="Kuo D.H."/>
            <person name="Larsson T."/>
            <person name="Lv J."/>
            <person name="Arendt D."/>
            <person name="Savage R."/>
            <person name="Osoegawa K."/>
            <person name="de Jong P."/>
            <person name="Grimwood J."/>
            <person name="Chapman J.A."/>
            <person name="Shapiro H."/>
            <person name="Aerts A."/>
            <person name="Otillar R.P."/>
            <person name="Terry A.Y."/>
            <person name="Boore J.L."/>
            <person name="Grigoriev I.V."/>
            <person name="Lindberg D.R."/>
            <person name="Seaver E.C."/>
            <person name="Weisblat D.A."/>
            <person name="Putnam N.H."/>
            <person name="Rokhsar D.S."/>
        </authorList>
    </citation>
    <scope>NUCLEOTIDE SEQUENCE</scope>
    <source>
        <strain evidence="3 5">I ESC-2004</strain>
    </source>
</reference>
<dbReference type="InterPro" id="IPR050373">
    <property type="entry name" value="Fibrinogen_C-term_domain"/>
</dbReference>
<keyword evidence="1" id="KW-1133">Transmembrane helix</keyword>
<keyword evidence="1" id="KW-0472">Membrane</keyword>
<reference evidence="4" key="3">
    <citation type="submission" date="2015-06" db="UniProtKB">
        <authorList>
            <consortium name="EnsemblMetazoa"/>
        </authorList>
    </citation>
    <scope>IDENTIFICATION</scope>
</reference>
<dbReference type="Pfam" id="PF00147">
    <property type="entry name" value="Fibrinogen_C"/>
    <property type="match status" value="1"/>
</dbReference>
<dbReference type="EnsemblMetazoa" id="CapteT198283">
    <property type="protein sequence ID" value="CapteP198283"/>
    <property type="gene ID" value="CapteG198283"/>
</dbReference>
<dbReference type="OrthoDB" id="6275059at2759"/>
<proteinExistence type="predicted"/>
<accession>R7UJG0</accession>
<gene>
    <name evidence="3" type="ORF">CAPTEDRAFT_198283</name>
</gene>
<evidence type="ECO:0000313" key="5">
    <source>
        <dbReference type="Proteomes" id="UP000014760"/>
    </source>
</evidence>
<evidence type="ECO:0000313" key="3">
    <source>
        <dbReference type="EMBL" id="ELU06238.1"/>
    </source>
</evidence>
<evidence type="ECO:0000256" key="1">
    <source>
        <dbReference type="SAM" id="Phobius"/>
    </source>
</evidence>
<dbReference type="PANTHER" id="PTHR19143">
    <property type="entry name" value="FIBRINOGEN/TENASCIN/ANGIOPOEITIN"/>
    <property type="match status" value="1"/>
</dbReference>
<reference evidence="5" key="1">
    <citation type="submission" date="2012-12" db="EMBL/GenBank/DDBJ databases">
        <authorList>
            <person name="Hellsten U."/>
            <person name="Grimwood J."/>
            <person name="Chapman J.A."/>
            <person name="Shapiro H."/>
            <person name="Aerts A."/>
            <person name="Otillar R.P."/>
            <person name="Terry A.Y."/>
            <person name="Boore J.L."/>
            <person name="Simakov O."/>
            <person name="Marletaz F."/>
            <person name="Cho S.-J."/>
            <person name="Edsinger-Gonzales E."/>
            <person name="Havlak P."/>
            <person name="Kuo D.-H."/>
            <person name="Larsson T."/>
            <person name="Lv J."/>
            <person name="Arendt D."/>
            <person name="Savage R."/>
            <person name="Osoegawa K."/>
            <person name="de Jong P."/>
            <person name="Lindberg D.R."/>
            <person name="Seaver E.C."/>
            <person name="Weisblat D.A."/>
            <person name="Putnam N.H."/>
            <person name="Grigoriev I.V."/>
            <person name="Rokhsar D.S."/>
        </authorList>
    </citation>
    <scope>NUCLEOTIDE SEQUENCE</scope>
    <source>
        <strain evidence="5">I ESC-2004</strain>
    </source>
</reference>
<dbReference type="InterPro" id="IPR036056">
    <property type="entry name" value="Fibrinogen-like_C"/>
</dbReference>
<evidence type="ECO:0000259" key="2">
    <source>
        <dbReference type="PROSITE" id="PS51406"/>
    </source>
</evidence>
<dbReference type="InterPro" id="IPR014716">
    <property type="entry name" value="Fibrinogen_a/b/g_C_1"/>
</dbReference>
<feature type="domain" description="Fibrinogen C-terminal" evidence="2">
    <location>
        <begin position="1"/>
        <end position="41"/>
    </location>
</feature>
<keyword evidence="1" id="KW-0812">Transmembrane</keyword>
<sequence>MVTDGGGWLVFQRRKDGSQDFFRNWAEYAAGFGDLNGEFWLAFSISLFYVCAFTYAAAFLRAFPARNQMDRFGKQNAGGVICACATAFGDWNSERKHPAEEERA</sequence>
<dbReference type="HOGENOM" id="CLU_2252576_0_0_1"/>
<dbReference type="Gene3D" id="3.90.215.10">
    <property type="entry name" value="Gamma Fibrinogen, chain A, domain 1"/>
    <property type="match status" value="1"/>
</dbReference>
<dbReference type="GO" id="GO:0005615">
    <property type="term" value="C:extracellular space"/>
    <property type="evidence" value="ECO:0007669"/>
    <property type="project" value="TreeGrafter"/>
</dbReference>
<protein>
    <recommendedName>
        <fullName evidence="2">Fibrinogen C-terminal domain-containing protein</fullName>
    </recommendedName>
</protein>
<dbReference type="SUPFAM" id="SSF56496">
    <property type="entry name" value="Fibrinogen C-terminal domain-like"/>
    <property type="match status" value="1"/>
</dbReference>
<dbReference type="PROSITE" id="PS51406">
    <property type="entry name" value="FIBRINOGEN_C_2"/>
    <property type="match status" value="1"/>
</dbReference>
<dbReference type="EMBL" id="AMQN01043723">
    <property type="status" value="NOT_ANNOTATED_CDS"/>
    <property type="molecule type" value="Genomic_DNA"/>
</dbReference>
<dbReference type="PANTHER" id="PTHR19143:SF458">
    <property type="entry name" value="FIBRINOGEN C-TERMINAL DOMAIN-CONTAINING PROTEIN-RELATED"/>
    <property type="match status" value="1"/>
</dbReference>
<dbReference type="InterPro" id="IPR002181">
    <property type="entry name" value="Fibrinogen_a/b/g_C_dom"/>
</dbReference>
<feature type="transmembrane region" description="Helical" evidence="1">
    <location>
        <begin position="39"/>
        <end position="63"/>
    </location>
</feature>
<name>R7UJG0_CAPTE</name>
<keyword evidence="5" id="KW-1185">Reference proteome</keyword>
<dbReference type="EMBL" id="KB300861">
    <property type="protein sequence ID" value="ELU06238.1"/>
    <property type="molecule type" value="Genomic_DNA"/>
</dbReference>
<dbReference type="STRING" id="283909.R7UJG0"/>
<dbReference type="Proteomes" id="UP000014760">
    <property type="component" value="Unassembled WGS sequence"/>
</dbReference>
<evidence type="ECO:0000313" key="4">
    <source>
        <dbReference type="EnsemblMetazoa" id="CapteP198283"/>
    </source>
</evidence>
<organism evidence="3">
    <name type="scientific">Capitella teleta</name>
    <name type="common">Polychaete worm</name>
    <dbReference type="NCBI Taxonomy" id="283909"/>
    <lineage>
        <taxon>Eukaryota</taxon>
        <taxon>Metazoa</taxon>
        <taxon>Spiralia</taxon>
        <taxon>Lophotrochozoa</taxon>
        <taxon>Annelida</taxon>
        <taxon>Polychaeta</taxon>
        <taxon>Sedentaria</taxon>
        <taxon>Scolecida</taxon>
        <taxon>Capitellidae</taxon>
        <taxon>Capitella</taxon>
    </lineage>
</organism>